<evidence type="ECO:0000313" key="1">
    <source>
        <dbReference type="EMBL" id="GAA4344511.1"/>
    </source>
</evidence>
<name>A0ABP8HU50_9GAMM</name>
<gene>
    <name evidence="1" type="ORF">GCM10023150_04070</name>
</gene>
<dbReference type="EMBL" id="BAABFU010000001">
    <property type="protein sequence ID" value="GAA4344511.1"/>
    <property type="molecule type" value="Genomic_DNA"/>
</dbReference>
<protein>
    <submittedName>
        <fullName evidence="1">MmcQ/YjbR family DNA-binding protein</fullName>
    </submittedName>
</protein>
<dbReference type="Pfam" id="PF04237">
    <property type="entry name" value="YjbR"/>
    <property type="match status" value="1"/>
</dbReference>
<organism evidence="1 2">
    <name type="scientific">Kangiella taiwanensis</name>
    <dbReference type="NCBI Taxonomy" id="1079179"/>
    <lineage>
        <taxon>Bacteria</taxon>
        <taxon>Pseudomonadati</taxon>
        <taxon>Pseudomonadota</taxon>
        <taxon>Gammaproteobacteria</taxon>
        <taxon>Kangiellales</taxon>
        <taxon>Kangiellaceae</taxon>
        <taxon>Kangiella</taxon>
    </lineage>
</organism>
<dbReference type="InterPro" id="IPR038056">
    <property type="entry name" value="YjbR-like_sf"/>
</dbReference>
<comment type="caution">
    <text evidence="1">The sequence shown here is derived from an EMBL/GenBank/DDBJ whole genome shotgun (WGS) entry which is preliminary data.</text>
</comment>
<evidence type="ECO:0000313" key="2">
    <source>
        <dbReference type="Proteomes" id="UP001501294"/>
    </source>
</evidence>
<dbReference type="GO" id="GO:0003677">
    <property type="term" value="F:DNA binding"/>
    <property type="evidence" value="ECO:0007669"/>
    <property type="project" value="UniProtKB-KW"/>
</dbReference>
<dbReference type="InterPro" id="IPR058532">
    <property type="entry name" value="YjbR/MT2646/Rv2570-like"/>
</dbReference>
<keyword evidence="1" id="KW-0238">DNA-binding</keyword>
<dbReference type="Gene3D" id="3.90.1150.30">
    <property type="match status" value="1"/>
</dbReference>
<sequence length="120" mass="13580">MFSQLETFCSKLPASQFDLKWGNDRTYCIADKMFVVFCPGNKDSDDVQSVCFKVSPADFLALTDLEGVVPAPYLARYHWVSVVDEEVLSQQELELLVKGSYDTVFSKLTKQKQQAILNQS</sequence>
<dbReference type="PANTHER" id="PTHR35145">
    <property type="entry name" value="CYTOPLASMIC PROTEIN-RELATED"/>
    <property type="match status" value="1"/>
</dbReference>
<dbReference type="SUPFAM" id="SSF142906">
    <property type="entry name" value="YjbR-like"/>
    <property type="match status" value="1"/>
</dbReference>
<proteinExistence type="predicted"/>
<dbReference type="Proteomes" id="UP001501294">
    <property type="component" value="Unassembled WGS sequence"/>
</dbReference>
<keyword evidence="2" id="KW-1185">Reference proteome</keyword>
<reference evidence="2" key="1">
    <citation type="journal article" date="2019" name="Int. J. Syst. Evol. Microbiol.">
        <title>The Global Catalogue of Microorganisms (GCM) 10K type strain sequencing project: providing services to taxonomists for standard genome sequencing and annotation.</title>
        <authorList>
            <consortium name="The Broad Institute Genomics Platform"/>
            <consortium name="The Broad Institute Genome Sequencing Center for Infectious Disease"/>
            <person name="Wu L."/>
            <person name="Ma J."/>
        </authorList>
    </citation>
    <scope>NUCLEOTIDE SEQUENCE [LARGE SCALE GENOMIC DNA]</scope>
    <source>
        <strain evidence="2">JCM 17727</strain>
    </source>
</reference>
<dbReference type="RefSeq" id="WP_223577261.1">
    <property type="nucleotide sequence ID" value="NZ_BAABFU010000001.1"/>
</dbReference>
<accession>A0ABP8HU50</accession>
<dbReference type="InterPro" id="IPR007351">
    <property type="entry name" value="YjbR"/>
</dbReference>
<dbReference type="PANTHER" id="PTHR35145:SF1">
    <property type="entry name" value="CYTOPLASMIC PROTEIN"/>
    <property type="match status" value="1"/>
</dbReference>